<protein>
    <recommendedName>
        <fullName evidence="1">DUF659 domain-containing protein</fullName>
    </recommendedName>
</protein>
<dbReference type="Gramene" id="TuG1812G0500001441.01.T01">
    <property type="protein sequence ID" value="TuG1812G0500001441.01.T01.cds376473"/>
    <property type="gene ID" value="TuG1812G0500001441.01"/>
</dbReference>
<dbReference type="InterPro" id="IPR007021">
    <property type="entry name" value="DUF659"/>
</dbReference>
<evidence type="ECO:0000259" key="1">
    <source>
        <dbReference type="Pfam" id="PF04937"/>
    </source>
</evidence>
<dbReference type="EnsemblPlants" id="TuG1812G0500001441.01.T01">
    <property type="protein sequence ID" value="TuG1812G0500001441.01.T01.cds376473"/>
    <property type="gene ID" value="TuG1812G0500001441.01"/>
</dbReference>
<sequence>MSDGWTDTKKKSLCNFLVNSPKGTVFFTSIDTSEISKTADKVFDMLDQIVERVREENVIQVVTDNASNYKAASDLLMEKRKKLYWTPCGAHCFDFMLEDFEKKIKMHATTITKGRKITAFIYSRTMLIAWLREFTEGKDLIRPAVTRFATTYLTLSCLEQHKGALINKFS</sequence>
<dbReference type="PANTHER" id="PTHR32166">
    <property type="entry name" value="OSJNBA0013A04.12 PROTEIN"/>
    <property type="match status" value="1"/>
</dbReference>
<dbReference type="Proteomes" id="UP000015106">
    <property type="component" value="Chromosome 5"/>
</dbReference>
<evidence type="ECO:0000313" key="2">
    <source>
        <dbReference type="EnsemblPlants" id="TuG1812G0500001441.01.T01.cds376473"/>
    </source>
</evidence>
<dbReference type="SUPFAM" id="SSF53098">
    <property type="entry name" value="Ribonuclease H-like"/>
    <property type="match status" value="1"/>
</dbReference>
<dbReference type="InterPro" id="IPR012337">
    <property type="entry name" value="RNaseH-like_sf"/>
</dbReference>
<dbReference type="PANTHER" id="PTHR32166:SF122">
    <property type="entry name" value="OS09G0499600 PROTEIN"/>
    <property type="match status" value="1"/>
</dbReference>
<feature type="domain" description="DUF659" evidence="1">
    <location>
        <begin position="1"/>
        <end position="117"/>
    </location>
</feature>
<proteinExistence type="predicted"/>
<evidence type="ECO:0000313" key="3">
    <source>
        <dbReference type="Proteomes" id="UP000015106"/>
    </source>
</evidence>
<dbReference type="AlphaFoldDB" id="A0A8R7QDG1"/>
<reference evidence="3" key="1">
    <citation type="journal article" date="2013" name="Nature">
        <title>Draft genome of the wheat A-genome progenitor Triticum urartu.</title>
        <authorList>
            <person name="Ling H.Q."/>
            <person name="Zhao S."/>
            <person name="Liu D."/>
            <person name="Wang J."/>
            <person name="Sun H."/>
            <person name="Zhang C."/>
            <person name="Fan H."/>
            <person name="Li D."/>
            <person name="Dong L."/>
            <person name="Tao Y."/>
            <person name="Gao C."/>
            <person name="Wu H."/>
            <person name="Li Y."/>
            <person name="Cui Y."/>
            <person name="Guo X."/>
            <person name="Zheng S."/>
            <person name="Wang B."/>
            <person name="Yu K."/>
            <person name="Liang Q."/>
            <person name="Yang W."/>
            <person name="Lou X."/>
            <person name="Chen J."/>
            <person name="Feng M."/>
            <person name="Jian J."/>
            <person name="Zhang X."/>
            <person name="Luo G."/>
            <person name="Jiang Y."/>
            <person name="Liu J."/>
            <person name="Wang Z."/>
            <person name="Sha Y."/>
            <person name="Zhang B."/>
            <person name="Wu H."/>
            <person name="Tang D."/>
            <person name="Shen Q."/>
            <person name="Xue P."/>
            <person name="Zou S."/>
            <person name="Wang X."/>
            <person name="Liu X."/>
            <person name="Wang F."/>
            <person name="Yang Y."/>
            <person name="An X."/>
            <person name="Dong Z."/>
            <person name="Zhang K."/>
            <person name="Zhang X."/>
            <person name="Luo M.C."/>
            <person name="Dvorak J."/>
            <person name="Tong Y."/>
            <person name="Wang J."/>
            <person name="Yang H."/>
            <person name="Li Z."/>
            <person name="Wang D."/>
            <person name="Zhang A."/>
            <person name="Wang J."/>
        </authorList>
    </citation>
    <scope>NUCLEOTIDE SEQUENCE</scope>
    <source>
        <strain evidence="3">cv. G1812</strain>
    </source>
</reference>
<dbReference type="Pfam" id="PF04937">
    <property type="entry name" value="DUF659"/>
    <property type="match status" value="1"/>
</dbReference>
<name>A0A8R7QDG1_TRIUA</name>
<accession>A0A8R7QDG1</accession>
<organism evidence="2 3">
    <name type="scientific">Triticum urartu</name>
    <name type="common">Red wild einkorn</name>
    <name type="synonym">Crithodium urartu</name>
    <dbReference type="NCBI Taxonomy" id="4572"/>
    <lineage>
        <taxon>Eukaryota</taxon>
        <taxon>Viridiplantae</taxon>
        <taxon>Streptophyta</taxon>
        <taxon>Embryophyta</taxon>
        <taxon>Tracheophyta</taxon>
        <taxon>Spermatophyta</taxon>
        <taxon>Magnoliopsida</taxon>
        <taxon>Liliopsida</taxon>
        <taxon>Poales</taxon>
        <taxon>Poaceae</taxon>
        <taxon>BOP clade</taxon>
        <taxon>Pooideae</taxon>
        <taxon>Triticodae</taxon>
        <taxon>Triticeae</taxon>
        <taxon>Triticinae</taxon>
        <taxon>Triticum</taxon>
    </lineage>
</organism>
<reference evidence="2" key="3">
    <citation type="submission" date="2022-06" db="UniProtKB">
        <authorList>
            <consortium name="EnsemblPlants"/>
        </authorList>
    </citation>
    <scope>IDENTIFICATION</scope>
</reference>
<reference evidence="2" key="2">
    <citation type="submission" date="2018-03" db="EMBL/GenBank/DDBJ databases">
        <title>The Triticum urartu genome reveals the dynamic nature of wheat genome evolution.</title>
        <authorList>
            <person name="Ling H."/>
            <person name="Ma B."/>
            <person name="Shi X."/>
            <person name="Liu H."/>
            <person name="Dong L."/>
            <person name="Sun H."/>
            <person name="Cao Y."/>
            <person name="Gao Q."/>
            <person name="Zheng S."/>
            <person name="Li Y."/>
            <person name="Yu Y."/>
            <person name="Du H."/>
            <person name="Qi M."/>
            <person name="Li Y."/>
            <person name="Yu H."/>
            <person name="Cui Y."/>
            <person name="Wang N."/>
            <person name="Chen C."/>
            <person name="Wu H."/>
            <person name="Zhao Y."/>
            <person name="Zhang J."/>
            <person name="Li Y."/>
            <person name="Zhou W."/>
            <person name="Zhang B."/>
            <person name="Hu W."/>
            <person name="Eijk M."/>
            <person name="Tang J."/>
            <person name="Witsenboer H."/>
            <person name="Zhao S."/>
            <person name="Li Z."/>
            <person name="Zhang A."/>
            <person name="Wang D."/>
            <person name="Liang C."/>
        </authorList>
    </citation>
    <scope>NUCLEOTIDE SEQUENCE [LARGE SCALE GENOMIC DNA]</scope>
    <source>
        <strain evidence="2">cv. G1812</strain>
    </source>
</reference>
<keyword evidence="3" id="KW-1185">Reference proteome</keyword>